<name>D5RSC5_9PROT</name>
<dbReference type="EMBL" id="ADVL01000737">
    <property type="protein sequence ID" value="EFH09796.1"/>
    <property type="molecule type" value="Genomic_DNA"/>
</dbReference>
<reference evidence="1 2" key="1">
    <citation type="submission" date="2010-04" db="EMBL/GenBank/DDBJ databases">
        <authorList>
            <person name="Qin X."/>
            <person name="Bachman B."/>
            <person name="Battles P."/>
            <person name="Bell A."/>
            <person name="Bess C."/>
            <person name="Bickham C."/>
            <person name="Chaboub L."/>
            <person name="Chen D."/>
            <person name="Coyle M."/>
            <person name="Deiros D.R."/>
            <person name="Dinh H."/>
            <person name="Forbes L."/>
            <person name="Fowler G."/>
            <person name="Francisco L."/>
            <person name="Fu Q."/>
            <person name="Gubbala S."/>
            <person name="Hale W."/>
            <person name="Han Y."/>
            <person name="Hemphill L."/>
            <person name="Highlander S.K."/>
            <person name="Hirani K."/>
            <person name="Hogues M."/>
            <person name="Jackson L."/>
            <person name="Jakkamsetti A."/>
            <person name="Javaid M."/>
            <person name="Jiang H."/>
            <person name="Korchina V."/>
            <person name="Kovar C."/>
            <person name="Lara F."/>
            <person name="Lee S."/>
            <person name="Mata R."/>
            <person name="Mathew T."/>
            <person name="Moen C."/>
            <person name="Morales K."/>
            <person name="Munidasa M."/>
            <person name="Nazareth L."/>
            <person name="Ngo R."/>
            <person name="Nguyen L."/>
            <person name="Okwuonu G."/>
            <person name="Ongeri F."/>
            <person name="Patil S."/>
            <person name="Petrosino J."/>
            <person name="Pham C."/>
            <person name="Pham P."/>
            <person name="Pu L.-L."/>
            <person name="Puazo M."/>
            <person name="Raj R."/>
            <person name="Reid J."/>
            <person name="Rouhana J."/>
            <person name="Saada N."/>
            <person name="Shang Y."/>
            <person name="Simmons D."/>
            <person name="Thornton R."/>
            <person name="Warren J."/>
            <person name="Weissenberger G."/>
            <person name="Zhang J."/>
            <person name="Zhang L."/>
            <person name="Zhou C."/>
            <person name="Zhu D."/>
            <person name="Muzny D."/>
            <person name="Worley K."/>
            <person name="Gibbs R."/>
        </authorList>
    </citation>
    <scope>NUCLEOTIDE SEQUENCE [LARGE SCALE GENOMIC DNA]</scope>
    <source>
        <strain evidence="1 2">ATCC 49957</strain>
    </source>
</reference>
<dbReference type="AlphaFoldDB" id="D5RSC5"/>
<evidence type="ECO:0000313" key="1">
    <source>
        <dbReference type="EMBL" id="EFH09796.1"/>
    </source>
</evidence>
<sequence length="44" mass="4855">METFFAAARKTLLRDESCLAQPPLFVWRCSGWRVQGTLSPAGGV</sequence>
<comment type="caution">
    <text evidence="1">The sequence shown here is derived from an EMBL/GenBank/DDBJ whole genome shotgun (WGS) entry which is preliminary data.</text>
</comment>
<organism evidence="1 2">
    <name type="scientific">Pseudoroseomonas cervicalis ATCC 49957</name>
    <dbReference type="NCBI Taxonomy" id="525371"/>
    <lineage>
        <taxon>Bacteria</taxon>
        <taxon>Pseudomonadati</taxon>
        <taxon>Pseudomonadota</taxon>
        <taxon>Alphaproteobacteria</taxon>
        <taxon>Acetobacterales</taxon>
        <taxon>Roseomonadaceae</taxon>
        <taxon>Roseomonas</taxon>
    </lineage>
</organism>
<evidence type="ECO:0000313" key="2">
    <source>
        <dbReference type="Proteomes" id="UP000005324"/>
    </source>
</evidence>
<protein>
    <submittedName>
        <fullName evidence="1">Uncharacterized protein</fullName>
    </submittedName>
</protein>
<dbReference type="Proteomes" id="UP000005324">
    <property type="component" value="Unassembled WGS sequence"/>
</dbReference>
<accession>D5RSC5</accession>
<proteinExistence type="predicted"/>
<gene>
    <name evidence="1" type="ORF">HMPREF0731_3987</name>
</gene>
<keyword evidence="2" id="KW-1185">Reference proteome</keyword>
<dbReference type="HOGENOM" id="CLU_3221451_0_0_5"/>